<sequence length="256" mass="29169">MKDLGSAKEILGMEIKRDRSQGKLWLLQIDYIERVLERFGMKEAKSVVALMESNLKLSLADAPYISNRRKVHWQVVNKILKYLRGTSRLGLLYGDGLAKGGVVKGFVDLNFGGDVDKRKSLTRCVFIAWRSAISWKANLQSIVALSSIEAEYIVAIEVVKEGLWLKGMINELGINQKVVVIHYDSQSTLHLMKNHAYHERTKHIDVQMHFIWDIFAQGFIVMKKICTKSNTVDMLTKVLPSNKFKPYLSMIGVVQE</sequence>
<dbReference type="Proteomes" id="UP000288805">
    <property type="component" value="Unassembled WGS sequence"/>
</dbReference>
<dbReference type="EMBL" id="QGNW01000681">
    <property type="protein sequence ID" value="RVW66245.1"/>
    <property type="molecule type" value="Genomic_DNA"/>
</dbReference>
<organism evidence="1 2">
    <name type="scientific">Vitis vinifera</name>
    <name type="common">Grape</name>
    <dbReference type="NCBI Taxonomy" id="29760"/>
    <lineage>
        <taxon>Eukaryota</taxon>
        <taxon>Viridiplantae</taxon>
        <taxon>Streptophyta</taxon>
        <taxon>Embryophyta</taxon>
        <taxon>Tracheophyta</taxon>
        <taxon>Spermatophyta</taxon>
        <taxon>Magnoliopsida</taxon>
        <taxon>eudicotyledons</taxon>
        <taxon>Gunneridae</taxon>
        <taxon>Pentapetalae</taxon>
        <taxon>rosids</taxon>
        <taxon>Vitales</taxon>
        <taxon>Vitaceae</taxon>
        <taxon>Viteae</taxon>
        <taxon>Vitis</taxon>
    </lineage>
</organism>
<accession>A0A438G222</accession>
<dbReference type="PANTHER" id="PTHR11439">
    <property type="entry name" value="GAG-POL-RELATED RETROTRANSPOSON"/>
    <property type="match status" value="1"/>
</dbReference>
<protein>
    <submittedName>
        <fullName evidence="1">Retrovirus-related Pol polyprotein from transposon TNT 1-94</fullName>
    </submittedName>
</protein>
<reference evidence="1 2" key="1">
    <citation type="journal article" date="2018" name="PLoS Genet.">
        <title>Population sequencing reveals clonal diversity and ancestral inbreeding in the grapevine cultivar Chardonnay.</title>
        <authorList>
            <person name="Roach M.J."/>
            <person name="Johnson D.L."/>
            <person name="Bohlmann J."/>
            <person name="van Vuuren H.J."/>
            <person name="Jones S.J."/>
            <person name="Pretorius I.S."/>
            <person name="Schmidt S.A."/>
            <person name="Borneman A.R."/>
        </authorList>
    </citation>
    <scope>NUCLEOTIDE SEQUENCE [LARGE SCALE GENOMIC DNA]</scope>
    <source>
        <strain evidence="2">cv. Chardonnay</strain>
        <tissue evidence="1">Leaf</tissue>
    </source>
</reference>
<proteinExistence type="predicted"/>
<evidence type="ECO:0000313" key="1">
    <source>
        <dbReference type="EMBL" id="RVW66245.1"/>
    </source>
</evidence>
<evidence type="ECO:0000313" key="2">
    <source>
        <dbReference type="Proteomes" id="UP000288805"/>
    </source>
</evidence>
<comment type="caution">
    <text evidence="1">The sequence shown here is derived from an EMBL/GenBank/DDBJ whole genome shotgun (WGS) entry which is preliminary data.</text>
</comment>
<dbReference type="AlphaFoldDB" id="A0A438G222"/>
<gene>
    <name evidence="1" type="primary">POLX_1086</name>
    <name evidence="1" type="ORF">CK203_066380</name>
</gene>
<dbReference type="PANTHER" id="PTHR11439:SF491">
    <property type="entry name" value="INTEGRASE CATALYTIC DOMAIN-CONTAINING PROTEIN"/>
    <property type="match status" value="1"/>
</dbReference>
<dbReference type="CDD" id="cd09272">
    <property type="entry name" value="RNase_HI_RT_Ty1"/>
    <property type="match status" value="1"/>
</dbReference>
<name>A0A438G222_VITVI</name>